<dbReference type="EMBL" id="JAPWTJ010000917">
    <property type="protein sequence ID" value="KAJ8974868.1"/>
    <property type="molecule type" value="Genomic_DNA"/>
</dbReference>
<organism evidence="1 2">
    <name type="scientific">Molorchus minor</name>
    <dbReference type="NCBI Taxonomy" id="1323400"/>
    <lineage>
        <taxon>Eukaryota</taxon>
        <taxon>Metazoa</taxon>
        <taxon>Ecdysozoa</taxon>
        <taxon>Arthropoda</taxon>
        <taxon>Hexapoda</taxon>
        <taxon>Insecta</taxon>
        <taxon>Pterygota</taxon>
        <taxon>Neoptera</taxon>
        <taxon>Endopterygota</taxon>
        <taxon>Coleoptera</taxon>
        <taxon>Polyphaga</taxon>
        <taxon>Cucujiformia</taxon>
        <taxon>Chrysomeloidea</taxon>
        <taxon>Cerambycidae</taxon>
        <taxon>Lamiinae</taxon>
        <taxon>Monochamini</taxon>
        <taxon>Molorchus</taxon>
    </lineage>
</organism>
<protein>
    <submittedName>
        <fullName evidence="1">Uncharacterized protein</fullName>
    </submittedName>
</protein>
<reference evidence="1" key="1">
    <citation type="journal article" date="2023" name="Insect Mol. Biol.">
        <title>Genome sequencing provides insights into the evolution of gene families encoding plant cell wall-degrading enzymes in longhorned beetles.</title>
        <authorList>
            <person name="Shin N.R."/>
            <person name="Okamura Y."/>
            <person name="Kirsch R."/>
            <person name="Pauchet Y."/>
        </authorList>
    </citation>
    <scope>NUCLEOTIDE SEQUENCE</scope>
    <source>
        <strain evidence="1">MMC_N1</strain>
    </source>
</reference>
<accession>A0ABQ9J9S2</accession>
<keyword evidence="2" id="KW-1185">Reference proteome</keyword>
<dbReference type="Proteomes" id="UP001162164">
    <property type="component" value="Unassembled WGS sequence"/>
</dbReference>
<comment type="caution">
    <text evidence="1">The sequence shown here is derived from an EMBL/GenBank/DDBJ whole genome shotgun (WGS) entry which is preliminary data.</text>
</comment>
<sequence length="232" mass="27043">MRMMKMKTFDSPLTYFNTFPALRLPVGYKLLVEDFYIKYPFAKDQSIHKVWPPIASAVMGILRGKQFQIPELYNVGIDDTVLSLKFFTWLFQPTCVRNRSTNKNSKLSRVEVSDRFFLHVQAPEELETKIEERMDKLKQFDIPIQPFMVAVGPLENLQAFFVVLDTQRYICFDCLSALDITFKIFFALDIPFPAECKALWQTVDQLVYKISKHTDPGASDVLTEIEYILKKK</sequence>
<name>A0ABQ9J9S2_9CUCU</name>
<evidence type="ECO:0000313" key="1">
    <source>
        <dbReference type="EMBL" id="KAJ8974868.1"/>
    </source>
</evidence>
<evidence type="ECO:0000313" key="2">
    <source>
        <dbReference type="Proteomes" id="UP001162164"/>
    </source>
</evidence>
<proteinExistence type="predicted"/>
<gene>
    <name evidence="1" type="ORF">NQ317_015529</name>
</gene>